<dbReference type="EMBL" id="SUQX01000002">
    <property type="protein sequence ID" value="TJX06755.1"/>
    <property type="molecule type" value="Genomic_DNA"/>
</dbReference>
<name>A0AAX2TSH5_NEIGO</name>
<comment type="caution">
    <text evidence="1">The sequence shown here is derived from an EMBL/GenBank/DDBJ whole genome shotgun (WGS) entry which is preliminary data.</text>
</comment>
<proteinExistence type="predicted"/>
<gene>
    <name evidence="1" type="ORF">E8M63_01725</name>
</gene>
<evidence type="ECO:0000313" key="1">
    <source>
        <dbReference type="EMBL" id="TJX06755.1"/>
    </source>
</evidence>
<dbReference type="Proteomes" id="UP000307092">
    <property type="component" value="Unassembled WGS sequence"/>
</dbReference>
<dbReference type="RefSeq" id="WP_003702791.1">
    <property type="nucleotide sequence ID" value="NZ_BLTL01000065.1"/>
</dbReference>
<protein>
    <recommendedName>
        <fullName evidence="3">Lipoprotein</fullName>
    </recommendedName>
</protein>
<reference evidence="1 2" key="1">
    <citation type="submission" date="2019-04" db="EMBL/GenBank/DDBJ databases">
        <title>The CDC panel for molecular diagnostics of ciprofloxacin resistance and its use for research and clinical development.</title>
        <authorList>
            <person name="Liu H."/>
            <person name="Tang K."/>
            <person name="Pham C."/>
            <person name="Schmerer M."/>
        </authorList>
    </citation>
    <scope>NUCLEOTIDE SEQUENCE [LARGE SCALE GENOMIC DNA]</scope>
    <source>
        <strain evidence="1 2">LRRBGS_0742</strain>
    </source>
</reference>
<dbReference type="AlphaFoldDB" id="A0AAX2TSH5"/>
<accession>A0AAX2TSH5</accession>
<dbReference type="PROSITE" id="PS51257">
    <property type="entry name" value="PROKAR_LIPOPROTEIN"/>
    <property type="match status" value="1"/>
</dbReference>
<evidence type="ECO:0008006" key="3">
    <source>
        <dbReference type="Google" id="ProtNLM"/>
    </source>
</evidence>
<evidence type="ECO:0000313" key="2">
    <source>
        <dbReference type="Proteomes" id="UP000307092"/>
    </source>
</evidence>
<sequence>MGWISSKRKKAPHVCVVPIAVSGCKRFALHDEMPSEDKNIGEILNQNAAAPQALYRNFFVFFSYPVENI</sequence>
<organism evidence="1 2">
    <name type="scientific">Neisseria gonorrhoeae</name>
    <dbReference type="NCBI Taxonomy" id="485"/>
    <lineage>
        <taxon>Bacteria</taxon>
        <taxon>Pseudomonadati</taxon>
        <taxon>Pseudomonadota</taxon>
        <taxon>Betaproteobacteria</taxon>
        <taxon>Neisseriales</taxon>
        <taxon>Neisseriaceae</taxon>
        <taxon>Neisseria</taxon>
    </lineage>
</organism>